<accession>A0AA38BZT6</accession>
<reference evidence="2 3" key="1">
    <citation type="journal article" date="2021" name="Nat. Plants">
        <title>The Taxus genome provides insights into paclitaxel biosynthesis.</title>
        <authorList>
            <person name="Xiong X."/>
            <person name="Gou J."/>
            <person name="Liao Q."/>
            <person name="Li Y."/>
            <person name="Zhou Q."/>
            <person name="Bi G."/>
            <person name="Li C."/>
            <person name="Du R."/>
            <person name="Wang X."/>
            <person name="Sun T."/>
            <person name="Guo L."/>
            <person name="Liang H."/>
            <person name="Lu P."/>
            <person name="Wu Y."/>
            <person name="Zhang Z."/>
            <person name="Ro D.K."/>
            <person name="Shang Y."/>
            <person name="Huang S."/>
            <person name="Yan J."/>
        </authorList>
    </citation>
    <scope>NUCLEOTIDE SEQUENCE [LARGE SCALE GENOMIC DNA]</scope>
    <source>
        <strain evidence="2">Ta-2019</strain>
    </source>
</reference>
<comment type="caution">
    <text evidence="2">The sequence shown here is derived from an EMBL/GenBank/DDBJ whole genome shotgun (WGS) entry which is preliminary data.</text>
</comment>
<feature type="non-terminal residue" evidence="2">
    <location>
        <position position="1"/>
    </location>
</feature>
<name>A0AA38BZT6_TAXCH</name>
<evidence type="ECO:0000256" key="1">
    <source>
        <dbReference type="SAM" id="MobiDB-lite"/>
    </source>
</evidence>
<feature type="compositionally biased region" description="Basic and acidic residues" evidence="1">
    <location>
        <begin position="154"/>
        <end position="164"/>
    </location>
</feature>
<feature type="compositionally biased region" description="Basic and acidic residues" evidence="1">
    <location>
        <begin position="91"/>
        <end position="100"/>
    </location>
</feature>
<feature type="region of interest" description="Disordered" evidence="1">
    <location>
        <begin position="91"/>
        <end position="165"/>
    </location>
</feature>
<gene>
    <name evidence="2" type="ORF">KI387_044663</name>
</gene>
<feature type="non-terminal residue" evidence="2">
    <location>
        <position position="180"/>
    </location>
</feature>
<proteinExistence type="predicted"/>
<evidence type="ECO:0000313" key="2">
    <source>
        <dbReference type="EMBL" id="KAH9291092.1"/>
    </source>
</evidence>
<keyword evidence="3" id="KW-1185">Reference proteome</keyword>
<organism evidence="2 3">
    <name type="scientific">Taxus chinensis</name>
    <name type="common">Chinese yew</name>
    <name type="synonym">Taxus wallichiana var. chinensis</name>
    <dbReference type="NCBI Taxonomy" id="29808"/>
    <lineage>
        <taxon>Eukaryota</taxon>
        <taxon>Viridiplantae</taxon>
        <taxon>Streptophyta</taxon>
        <taxon>Embryophyta</taxon>
        <taxon>Tracheophyta</taxon>
        <taxon>Spermatophyta</taxon>
        <taxon>Pinopsida</taxon>
        <taxon>Pinidae</taxon>
        <taxon>Conifers II</taxon>
        <taxon>Cupressales</taxon>
        <taxon>Taxaceae</taxon>
        <taxon>Taxus</taxon>
    </lineage>
</organism>
<dbReference type="Proteomes" id="UP000824469">
    <property type="component" value="Unassembled WGS sequence"/>
</dbReference>
<sequence>EEEQKEEADQQSVCSECSVHVGTLFEGNADPIQVAQSAMEEESPEEDLTEEFDLKNFMLEEEFNQEQDCLQTVEEGVTAPNPKEEEHILAVEEKSADPRALRTKQATGEPSILLSTSPLSSSSTEEEFDLSNSMLKGERNHGGQVTDQEDTMEEAEHLQQDSHEAVYLSDLEDCFDGEEL</sequence>
<evidence type="ECO:0000313" key="3">
    <source>
        <dbReference type="Proteomes" id="UP000824469"/>
    </source>
</evidence>
<dbReference type="EMBL" id="JAHRHJ020003813">
    <property type="protein sequence ID" value="KAH9291092.1"/>
    <property type="molecule type" value="Genomic_DNA"/>
</dbReference>
<protein>
    <submittedName>
        <fullName evidence="2">Uncharacterized protein</fullName>
    </submittedName>
</protein>
<feature type="compositionally biased region" description="Low complexity" evidence="1">
    <location>
        <begin position="109"/>
        <end position="123"/>
    </location>
</feature>
<dbReference type="AlphaFoldDB" id="A0AA38BZT6"/>